<dbReference type="Pfam" id="PF13072">
    <property type="entry name" value="MciZ"/>
    <property type="match status" value="1"/>
</dbReference>
<organism evidence="1 2">
    <name type="scientific">Cytobacillus purgationiresistens</name>
    <dbReference type="NCBI Taxonomy" id="863449"/>
    <lineage>
        <taxon>Bacteria</taxon>
        <taxon>Bacillati</taxon>
        <taxon>Bacillota</taxon>
        <taxon>Bacilli</taxon>
        <taxon>Bacillales</taxon>
        <taxon>Bacillaceae</taxon>
        <taxon>Cytobacillus</taxon>
    </lineage>
</organism>
<proteinExistence type="predicted"/>
<reference evidence="1 2" key="1">
    <citation type="submission" date="2023-07" db="EMBL/GenBank/DDBJ databases">
        <title>Genomic Encyclopedia of Type Strains, Phase IV (KMG-IV): sequencing the most valuable type-strain genomes for metagenomic binning, comparative biology and taxonomic classification.</title>
        <authorList>
            <person name="Goeker M."/>
        </authorList>
    </citation>
    <scope>NUCLEOTIDE SEQUENCE [LARGE SCALE GENOMIC DNA]</scope>
    <source>
        <strain evidence="1 2">DSM 23494</strain>
    </source>
</reference>
<evidence type="ECO:0008006" key="3">
    <source>
        <dbReference type="Google" id="ProtNLM"/>
    </source>
</evidence>
<dbReference type="EMBL" id="JAUSUB010000004">
    <property type="protein sequence ID" value="MDQ0269321.1"/>
    <property type="molecule type" value="Genomic_DNA"/>
</dbReference>
<evidence type="ECO:0000313" key="1">
    <source>
        <dbReference type="EMBL" id="MDQ0269321.1"/>
    </source>
</evidence>
<dbReference type="RefSeq" id="WP_307472806.1">
    <property type="nucleotide sequence ID" value="NZ_JAUSUB010000004.1"/>
</dbReference>
<evidence type="ECO:0000313" key="2">
    <source>
        <dbReference type="Proteomes" id="UP001238088"/>
    </source>
</evidence>
<name>A0ABU0ADJ6_9BACI</name>
<dbReference type="Proteomes" id="UP001238088">
    <property type="component" value="Unassembled WGS sequence"/>
</dbReference>
<dbReference type="InterPro" id="IPR025177">
    <property type="entry name" value="MciZ"/>
</dbReference>
<comment type="caution">
    <text evidence="1">The sequence shown here is derived from an EMBL/GenBank/DDBJ whole genome shotgun (WGS) entry which is preliminary data.</text>
</comment>
<keyword evidence="2" id="KW-1185">Reference proteome</keyword>
<protein>
    <recommendedName>
        <fullName evidence="3">Z-ring formation inhibitor MciZ</fullName>
    </recommendedName>
</protein>
<sequence>MKIYVHEKGIVMAGKAWEIREKLKEYHKQYPLLKDWIESADGETKAMKKDR</sequence>
<accession>A0ABU0ADJ6</accession>
<gene>
    <name evidence="1" type="ORF">J2S17_001192</name>
</gene>